<dbReference type="Pfam" id="PF00149">
    <property type="entry name" value="Metallophos"/>
    <property type="match status" value="1"/>
</dbReference>
<evidence type="ECO:0000256" key="2">
    <source>
        <dbReference type="ARBA" id="ARBA00022801"/>
    </source>
</evidence>
<keyword evidence="6" id="KW-1185">Reference proteome</keyword>
<evidence type="ECO:0000256" key="1">
    <source>
        <dbReference type="ARBA" id="ARBA00022723"/>
    </source>
</evidence>
<dbReference type="GO" id="GO:0016020">
    <property type="term" value="C:membrane"/>
    <property type="evidence" value="ECO:0007669"/>
    <property type="project" value="GOC"/>
</dbReference>
<keyword evidence="3" id="KW-0472">Membrane</keyword>
<gene>
    <name evidence="5" type="ORF">DCC88_06970</name>
</gene>
<comment type="caution">
    <text evidence="5">The sequence shown here is derived from an EMBL/GenBank/DDBJ whole genome shotgun (WGS) entry which is preliminary data.</text>
</comment>
<proteinExistence type="predicted"/>
<dbReference type="InterPro" id="IPR051158">
    <property type="entry name" value="Metallophosphoesterase_sf"/>
</dbReference>
<dbReference type="GO" id="GO:0009245">
    <property type="term" value="P:lipid A biosynthetic process"/>
    <property type="evidence" value="ECO:0007669"/>
    <property type="project" value="TreeGrafter"/>
</dbReference>
<evidence type="ECO:0000259" key="4">
    <source>
        <dbReference type="Pfam" id="PF00149"/>
    </source>
</evidence>
<dbReference type="SUPFAM" id="SSF56300">
    <property type="entry name" value="Metallo-dependent phosphatases"/>
    <property type="match status" value="1"/>
</dbReference>
<feature type="transmembrane region" description="Helical" evidence="3">
    <location>
        <begin position="73"/>
        <end position="98"/>
    </location>
</feature>
<keyword evidence="1" id="KW-0479">Metal-binding</keyword>
<accession>A0A369KT70</accession>
<feature type="transmembrane region" description="Helical" evidence="3">
    <location>
        <begin position="35"/>
        <end position="53"/>
    </location>
</feature>
<protein>
    <submittedName>
        <fullName evidence="5">Metallophosphoesterase</fullName>
    </submittedName>
</protein>
<dbReference type="GO" id="GO:0008758">
    <property type="term" value="F:UDP-2,3-diacylglucosamine hydrolase activity"/>
    <property type="evidence" value="ECO:0007669"/>
    <property type="project" value="TreeGrafter"/>
</dbReference>
<keyword evidence="3" id="KW-1133">Transmembrane helix</keyword>
<feature type="transmembrane region" description="Helical" evidence="3">
    <location>
        <begin position="125"/>
        <end position="143"/>
    </location>
</feature>
<sequence length="395" mass="45697">MDFFRVIVIIALFVFSYFYISRFLLIIFNNKKKKLIYLLLLLFFLLINFSFWGSFFYRNTYRSIPEYFIIFQWIGYCLLGVWLFSLTCFFITDFIFLIKKILNTLLIKFNVIKLKTEVDYKKRNFLHFISLGSVFILSGISFYNARKIPNVKKIFIPIGNLHQDLRNFNIVQLTDFHIGQTIGLEYVQNVVAAVNALNPDLIVITGDLVDGFVHQLQKETAPLAQLKAKYGVYYVTGNHEYYWDGPGWIAYMQSIGAMYLGNANKTIKVGRAHIVIAGLTDLQAERFYPEHKTDYKKSIEGVPAMADLKILLAHQPNSAFEAAKLNYFDLQISGHTHGGQMWPGTWLVNLIQYFKPGLTQYENMQVYVSRGTGYWGPPARLGAESEITHIYFKQA</sequence>
<dbReference type="GO" id="GO:0046872">
    <property type="term" value="F:metal ion binding"/>
    <property type="evidence" value="ECO:0007669"/>
    <property type="project" value="UniProtKB-KW"/>
</dbReference>
<keyword evidence="3" id="KW-0812">Transmembrane</keyword>
<dbReference type="PANTHER" id="PTHR31302:SF31">
    <property type="entry name" value="PHOSPHODIESTERASE YAEI"/>
    <property type="match status" value="1"/>
</dbReference>
<evidence type="ECO:0000256" key="3">
    <source>
        <dbReference type="SAM" id="Phobius"/>
    </source>
</evidence>
<keyword evidence="2" id="KW-0378">Hydrolase</keyword>
<dbReference type="EMBL" id="QOVW01000068">
    <property type="protein sequence ID" value="RDB36027.1"/>
    <property type="molecule type" value="Genomic_DNA"/>
</dbReference>
<evidence type="ECO:0000313" key="6">
    <source>
        <dbReference type="Proteomes" id="UP000253934"/>
    </source>
</evidence>
<evidence type="ECO:0000313" key="5">
    <source>
        <dbReference type="EMBL" id="RDB36027.1"/>
    </source>
</evidence>
<reference evidence="5" key="1">
    <citation type="submission" date="2018-04" db="EMBL/GenBank/DDBJ databases">
        <title>Draft genome sequence of the Candidatus Spirobacillus cienkowskii, a pathogen of freshwater Daphnia species, reconstructed from hemolymph metagenomic reads.</title>
        <authorList>
            <person name="Bresciani L."/>
            <person name="Lemos L.N."/>
            <person name="Wale N."/>
            <person name="Lin J.Y."/>
            <person name="Fernandes G.R."/>
            <person name="Duffy M.A."/>
            <person name="Rodrigues J.M."/>
        </authorList>
    </citation>
    <scope>NUCLEOTIDE SEQUENCE [LARGE SCALE GENOMIC DNA]</scope>
    <source>
        <strain evidence="5">Binning01</strain>
    </source>
</reference>
<dbReference type="PANTHER" id="PTHR31302">
    <property type="entry name" value="TRANSMEMBRANE PROTEIN WITH METALLOPHOSPHOESTERASE DOMAIN-RELATED"/>
    <property type="match status" value="1"/>
</dbReference>
<dbReference type="Proteomes" id="UP000253934">
    <property type="component" value="Unassembled WGS sequence"/>
</dbReference>
<dbReference type="Gene3D" id="3.60.21.10">
    <property type="match status" value="1"/>
</dbReference>
<name>A0A369KT70_9BACT</name>
<organism evidence="5 6">
    <name type="scientific">Spirobacillus cienkowskii</name>
    <dbReference type="NCBI Taxonomy" id="495820"/>
    <lineage>
        <taxon>Bacteria</taxon>
        <taxon>Pseudomonadati</taxon>
        <taxon>Bdellovibrionota</taxon>
        <taxon>Oligoflexia</taxon>
        <taxon>Silvanigrellales</taxon>
        <taxon>Spirobacillus</taxon>
    </lineage>
</organism>
<dbReference type="InterPro" id="IPR004843">
    <property type="entry name" value="Calcineurin-like_PHP"/>
</dbReference>
<dbReference type="CDD" id="cd07385">
    <property type="entry name" value="MPP_YkuE_C"/>
    <property type="match status" value="1"/>
</dbReference>
<feature type="transmembrane region" description="Helical" evidence="3">
    <location>
        <begin position="6"/>
        <end position="28"/>
    </location>
</feature>
<feature type="domain" description="Calcineurin-like phosphoesterase" evidence="4">
    <location>
        <begin position="169"/>
        <end position="338"/>
    </location>
</feature>
<dbReference type="InterPro" id="IPR029052">
    <property type="entry name" value="Metallo-depent_PP-like"/>
</dbReference>
<dbReference type="AlphaFoldDB" id="A0A369KT70"/>